<proteinExistence type="inferred from homology"/>
<comment type="similarity">
    <text evidence="1">Belongs to the HAD-like hydrolase superfamily.</text>
</comment>
<keyword evidence="3" id="KW-1185">Reference proteome</keyword>
<dbReference type="Pfam" id="PF13419">
    <property type="entry name" value="HAD_2"/>
    <property type="match status" value="1"/>
</dbReference>
<dbReference type="PANTHER" id="PTHR43434">
    <property type="entry name" value="PHOSPHOGLYCOLATE PHOSPHATASE"/>
    <property type="match status" value="1"/>
</dbReference>
<dbReference type="STRING" id="1230456.C468_09056"/>
<dbReference type="InterPro" id="IPR023214">
    <property type="entry name" value="HAD_sf"/>
</dbReference>
<dbReference type="PATRIC" id="fig|1230456.3.peg.1788"/>
<accession>M0P2S9</accession>
<evidence type="ECO:0000256" key="1">
    <source>
        <dbReference type="ARBA" id="ARBA00007958"/>
    </source>
</evidence>
<dbReference type="InterPro" id="IPR041492">
    <property type="entry name" value="HAD_2"/>
</dbReference>
<dbReference type="NCBIfam" id="TIGR01549">
    <property type="entry name" value="HAD-SF-IA-v1"/>
    <property type="match status" value="1"/>
</dbReference>
<dbReference type="SFLD" id="SFLDG01129">
    <property type="entry name" value="C1.5:_HAD__Beta-PGM__Phosphata"/>
    <property type="match status" value="1"/>
</dbReference>
<dbReference type="InterPro" id="IPR036412">
    <property type="entry name" value="HAD-like_sf"/>
</dbReference>
<protein>
    <submittedName>
        <fullName evidence="2">HAD-superfamily hydrolase, subfamily IA, variant 1</fullName>
    </submittedName>
</protein>
<evidence type="ECO:0000313" key="3">
    <source>
        <dbReference type="Proteomes" id="UP000011546"/>
    </source>
</evidence>
<dbReference type="EMBL" id="AOJH01000057">
    <property type="protein sequence ID" value="EMA64391.1"/>
    <property type="molecule type" value="Genomic_DNA"/>
</dbReference>
<keyword evidence="2" id="KW-0378">Hydrolase</keyword>
<dbReference type="InterPro" id="IPR006439">
    <property type="entry name" value="HAD-SF_hydro_IA"/>
</dbReference>
<comment type="caution">
    <text evidence="2">The sequence shown here is derived from an EMBL/GenBank/DDBJ whole genome shotgun (WGS) entry which is preliminary data.</text>
</comment>
<sequence>MPVTDGEGVVYDAVVLDKDGVLVGRTPFDTLREAAWDAFVSLGVEDPDLAHVDDVAVGVDPATLTDICERYGLDPVEFWRVRDETAAAAQVDAARSGRKTPYDDVDALRHLDASLGVVSSNQQATVDAVLDHFGLAGRFEVAYGREPSIASLSRKKPSPYYIQRALEDLGAETAIFVGDNESDVRAADNAGIDSAFVRRPHRRSTELSCQPTYEIDDLHDLVSICGRAPVDPGEGI</sequence>
<dbReference type="GO" id="GO:0006281">
    <property type="term" value="P:DNA repair"/>
    <property type="evidence" value="ECO:0007669"/>
    <property type="project" value="TreeGrafter"/>
</dbReference>
<dbReference type="Proteomes" id="UP000011546">
    <property type="component" value="Unassembled WGS sequence"/>
</dbReference>
<organism evidence="2 3">
    <name type="scientific">Halorubrum kocurii JCM 14978</name>
    <dbReference type="NCBI Taxonomy" id="1230456"/>
    <lineage>
        <taxon>Archaea</taxon>
        <taxon>Methanobacteriati</taxon>
        <taxon>Methanobacteriota</taxon>
        <taxon>Stenosarchaea group</taxon>
        <taxon>Halobacteria</taxon>
        <taxon>Halobacteriales</taxon>
        <taxon>Haloferacaceae</taxon>
        <taxon>Halorubrum</taxon>
    </lineage>
</organism>
<dbReference type="GO" id="GO:0008967">
    <property type="term" value="F:phosphoglycolate phosphatase activity"/>
    <property type="evidence" value="ECO:0007669"/>
    <property type="project" value="TreeGrafter"/>
</dbReference>
<name>M0P2S9_9EURY</name>
<dbReference type="AlphaFoldDB" id="M0P2S9"/>
<dbReference type="SUPFAM" id="SSF56784">
    <property type="entry name" value="HAD-like"/>
    <property type="match status" value="1"/>
</dbReference>
<gene>
    <name evidence="2" type="ORF">C468_09056</name>
</gene>
<dbReference type="Gene3D" id="3.40.50.1000">
    <property type="entry name" value="HAD superfamily/HAD-like"/>
    <property type="match status" value="1"/>
</dbReference>
<dbReference type="SFLD" id="SFLDS00003">
    <property type="entry name" value="Haloacid_Dehalogenase"/>
    <property type="match status" value="1"/>
</dbReference>
<dbReference type="InterPro" id="IPR050155">
    <property type="entry name" value="HAD-like_hydrolase_sf"/>
</dbReference>
<reference evidence="2 3" key="1">
    <citation type="journal article" date="2014" name="PLoS Genet.">
        <title>Phylogenetically driven sequencing of extremely halophilic archaea reveals strategies for static and dynamic osmo-response.</title>
        <authorList>
            <person name="Becker E.A."/>
            <person name="Seitzer P.M."/>
            <person name="Tritt A."/>
            <person name="Larsen D."/>
            <person name="Krusor M."/>
            <person name="Yao A.I."/>
            <person name="Wu D."/>
            <person name="Madern D."/>
            <person name="Eisen J.A."/>
            <person name="Darling A.E."/>
            <person name="Facciotti M.T."/>
        </authorList>
    </citation>
    <scope>NUCLEOTIDE SEQUENCE [LARGE SCALE GENOMIC DNA]</scope>
    <source>
        <strain evidence="2 3">JCM 14978</strain>
    </source>
</reference>
<dbReference type="PANTHER" id="PTHR43434:SF1">
    <property type="entry name" value="PHOSPHOGLYCOLATE PHOSPHATASE"/>
    <property type="match status" value="1"/>
</dbReference>
<evidence type="ECO:0000313" key="2">
    <source>
        <dbReference type="EMBL" id="EMA64391.1"/>
    </source>
</evidence>